<evidence type="ECO:0000313" key="3">
    <source>
        <dbReference type="Proteomes" id="UP000094053"/>
    </source>
</evidence>
<dbReference type="STRING" id="1776.BHQ18_23675"/>
<evidence type="ECO:0008006" key="4">
    <source>
        <dbReference type="Google" id="ProtNLM"/>
    </source>
</evidence>
<accession>A0A1E3RBW7</accession>
<comment type="caution">
    <text evidence="2">The sequence shown here is derived from an EMBL/GenBank/DDBJ whole genome shotgun (WGS) entry which is preliminary data.</text>
</comment>
<reference evidence="3" key="1">
    <citation type="submission" date="2016-09" db="EMBL/GenBank/DDBJ databases">
        <authorList>
            <person name="Greninger A.L."/>
            <person name="Jerome K.R."/>
            <person name="Mcnair B."/>
            <person name="Wallis C."/>
            <person name="Fang F."/>
        </authorList>
    </citation>
    <scope>NUCLEOTIDE SEQUENCE [LARGE SCALE GENOMIC DNA]</scope>
    <source>
        <strain evidence="3">M6</strain>
    </source>
</reference>
<dbReference type="Proteomes" id="UP000094053">
    <property type="component" value="Unassembled WGS sequence"/>
</dbReference>
<evidence type="ECO:0000256" key="1">
    <source>
        <dbReference type="SAM" id="Phobius"/>
    </source>
</evidence>
<proteinExistence type="predicted"/>
<keyword evidence="1" id="KW-0472">Membrane</keyword>
<feature type="transmembrane region" description="Helical" evidence="1">
    <location>
        <begin position="7"/>
        <end position="25"/>
    </location>
</feature>
<protein>
    <recommendedName>
        <fullName evidence="4">DUF1622 domain-containing protein</fullName>
    </recommendedName>
</protein>
<sequence>MIGFTDLSWVIAAAGIALAALTLVVMRRPQLALHVLLDFLLAAGLLRLSADASWRSIAVTAIVVAVRHLVTRGLTPSIPGGVPARSPTPP</sequence>
<dbReference type="EMBL" id="MIHA01000022">
    <property type="protein sequence ID" value="ODQ87393.1"/>
    <property type="molecule type" value="Genomic_DNA"/>
</dbReference>
<evidence type="ECO:0000313" key="2">
    <source>
        <dbReference type="EMBL" id="ODQ87393.1"/>
    </source>
</evidence>
<organism evidence="2 3">
    <name type="scientific">Mycolicibacterium flavescens</name>
    <name type="common">Mycobacterium flavescens</name>
    <dbReference type="NCBI Taxonomy" id="1776"/>
    <lineage>
        <taxon>Bacteria</taxon>
        <taxon>Bacillati</taxon>
        <taxon>Actinomycetota</taxon>
        <taxon>Actinomycetes</taxon>
        <taxon>Mycobacteriales</taxon>
        <taxon>Mycobacteriaceae</taxon>
        <taxon>Mycolicibacterium</taxon>
    </lineage>
</organism>
<dbReference type="RefSeq" id="WP_069416096.1">
    <property type="nucleotide sequence ID" value="NZ_JACKUL010000010.1"/>
</dbReference>
<gene>
    <name evidence="2" type="ORF">BHQ18_23675</name>
</gene>
<dbReference type="AlphaFoldDB" id="A0A1E3RBW7"/>
<keyword evidence="3" id="KW-1185">Reference proteome</keyword>
<keyword evidence="1" id="KW-1133">Transmembrane helix</keyword>
<name>A0A1E3RBW7_MYCFV</name>
<keyword evidence="1" id="KW-0812">Transmembrane</keyword>